<proteinExistence type="predicted"/>
<accession>A0A6A5SKJ6</accession>
<organism evidence="2 3">
    <name type="scientific">Clathrospora elynae</name>
    <dbReference type="NCBI Taxonomy" id="706981"/>
    <lineage>
        <taxon>Eukaryota</taxon>
        <taxon>Fungi</taxon>
        <taxon>Dikarya</taxon>
        <taxon>Ascomycota</taxon>
        <taxon>Pezizomycotina</taxon>
        <taxon>Dothideomycetes</taxon>
        <taxon>Pleosporomycetidae</taxon>
        <taxon>Pleosporales</taxon>
        <taxon>Diademaceae</taxon>
        <taxon>Clathrospora</taxon>
    </lineage>
</organism>
<sequence length="71" mass="7743">MTIQNISAHISWMYVINFHQPANSKGSRGQVIRGFGICHLHPHTSIVTAIVGAAVVYEIVFVGITQLLVSI</sequence>
<evidence type="ECO:0000313" key="3">
    <source>
        <dbReference type="Proteomes" id="UP000800038"/>
    </source>
</evidence>
<protein>
    <submittedName>
        <fullName evidence="2">Uncharacterized protein</fullName>
    </submittedName>
</protein>
<keyword evidence="1" id="KW-0472">Membrane</keyword>
<keyword evidence="3" id="KW-1185">Reference proteome</keyword>
<keyword evidence="1" id="KW-1133">Transmembrane helix</keyword>
<evidence type="ECO:0000256" key="1">
    <source>
        <dbReference type="SAM" id="Phobius"/>
    </source>
</evidence>
<evidence type="ECO:0000313" key="2">
    <source>
        <dbReference type="EMBL" id="KAF1941141.1"/>
    </source>
</evidence>
<gene>
    <name evidence="2" type="ORF">EJ02DRAFT_455446</name>
</gene>
<dbReference type="EMBL" id="ML976052">
    <property type="protein sequence ID" value="KAF1941141.1"/>
    <property type="molecule type" value="Genomic_DNA"/>
</dbReference>
<feature type="transmembrane region" description="Helical" evidence="1">
    <location>
        <begin position="46"/>
        <end position="69"/>
    </location>
</feature>
<name>A0A6A5SKJ6_9PLEO</name>
<dbReference type="Proteomes" id="UP000800038">
    <property type="component" value="Unassembled WGS sequence"/>
</dbReference>
<keyword evidence="1" id="KW-0812">Transmembrane</keyword>
<dbReference type="AlphaFoldDB" id="A0A6A5SKJ6"/>
<reference evidence="2" key="1">
    <citation type="journal article" date="2020" name="Stud. Mycol.">
        <title>101 Dothideomycetes genomes: a test case for predicting lifestyles and emergence of pathogens.</title>
        <authorList>
            <person name="Haridas S."/>
            <person name="Albert R."/>
            <person name="Binder M."/>
            <person name="Bloem J."/>
            <person name="Labutti K."/>
            <person name="Salamov A."/>
            <person name="Andreopoulos B."/>
            <person name="Baker S."/>
            <person name="Barry K."/>
            <person name="Bills G."/>
            <person name="Bluhm B."/>
            <person name="Cannon C."/>
            <person name="Castanera R."/>
            <person name="Culley D."/>
            <person name="Daum C."/>
            <person name="Ezra D."/>
            <person name="Gonzalez J."/>
            <person name="Henrissat B."/>
            <person name="Kuo A."/>
            <person name="Liang C."/>
            <person name="Lipzen A."/>
            <person name="Lutzoni F."/>
            <person name="Magnuson J."/>
            <person name="Mondo S."/>
            <person name="Nolan M."/>
            <person name="Ohm R."/>
            <person name="Pangilinan J."/>
            <person name="Park H.-J."/>
            <person name="Ramirez L."/>
            <person name="Alfaro M."/>
            <person name="Sun H."/>
            <person name="Tritt A."/>
            <person name="Yoshinaga Y."/>
            <person name="Zwiers L.-H."/>
            <person name="Turgeon B."/>
            <person name="Goodwin S."/>
            <person name="Spatafora J."/>
            <person name="Crous P."/>
            <person name="Grigoriev I."/>
        </authorList>
    </citation>
    <scope>NUCLEOTIDE SEQUENCE</scope>
    <source>
        <strain evidence="2">CBS 161.51</strain>
    </source>
</reference>